<comment type="caution">
    <text evidence="1">The sequence shown here is derived from an EMBL/GenBank/DDBJ whole genome shotgun (WGS) entry which is preliminary data.</text>
</comment>
<protein>
    <submittedName>
        <fullName evidence="1">Uncharacterized protein</fullName>
    </submittedName>
</protein>
<accession>A0AAD9V8L0</accession>
<reference evidence="1" key="2">
    <citation type="journal article" date="2023" name="Science">
        <title>Genomic signatures of disease resistance in endangered staghorn corals.</title>
        <authorList>
            <person name="Vollmer S.V."/>
            <person name="Selwyn J.D."/>
            <person name="Despard B.A."/>
            <person name="Roesel C.L."/>
        </authorList>
    </citation>
    <scope>NUCLEOTIDE SEQUENCE</scope>
    <source>
        <strain evidence="1">K2</strain>
    </source>
</reference>
<organism evidence="1 2">
    <name type="scientific">Acropora cervicornis</name>
    <name type="common">Staghorn coral</name>
    <dbReference type="NCBI Taxonomy" id="6130"/>
    <lineage>
        <taxon>Eukaryota</taxon>
        <taxon>Metazoa</taxon>
        <taxon>Cnidaria</taxon>
        <taxon>Anthozoa</taxon>
        <taxon>Hexacorallia</taxon>
        <taxon>Scleractinia</taxon>
        <taxon>Astrocoeniina</taxon>
        <taxon>Acroporidae</taxon>
        <taxon>Acropora</taxon>
    </lineage>
</organism>
<evidence type="ECO:0000313" key="2">
    <source>
        <dbReference type="Proteomes" id="UP001249851"/>
    </source>
</evidence>
<proteinExistence type="predicted"/>
<dbReference type="AlphaFoldDB" id="A0AAD9V8L0"/>
<dbReference type="Proteomes" id="UP001249851">
    <property type="component" value="Unassembled WGS sequence"/>
</dbReference>
<evidence type="ECO:0000313" key="1">
    <source>
        <dbReference type="EMBL" id="KAK2565234.1"/>
    </source>
</evidence>
<sequence>MFCILGDLTLILFTRSPSFVNIAIYFALKIFTYNDGEMHLCSSAPAPLTLFCEVSKLPHSCRILNNSFILQRSTHWGLKTQFLHKTLIN</sequence>
<dbReference type="EMBL" id="JARQWQ010000020">
    <property type="protein sequence ID" value="KAK2565234.1"/>
    <property type="molecule type" value="Genomic_DNA"/>
</dbReference>
<name>A0AAD9V8L0_ACRCE</name>
<gene>
    <name evidence="1" type="ORF">P5673_011181</name>
</gene>
<keyword evidence="2" id="KW-1185">Reference proteome</keyword>
<reference evidence="1" key="1">
    <citation type="journal article" date="2023" name="G3 (Bethesda)">
        <title>Whole genome assembly and annotation of the endangered Caribbean coral Acropora cervicornis.</title>
        <authorList>
            <person name="Selwyn J.D."/>
            <person name="Vollmer S.V."/>
        </authorList>
    </citation>
    <scope>NUCLEOTIDE SEQUENCE</scope>
    <source>
        <strain evidence="1">K2</strain>
    </source>
</reference>